<comment type="caution">
    <text evidence="10">The sequence shown here is derived from an EMBL/GenBank/DDBJ whole genome shotgun (WGS) entry which is preliminary data.</text>
</comment>
<evidence type="ECO:0000256" key="8">
    <source>
        <dbReference type="SAM" id="MobiDB-lite"/>
    </source>
</evidence>
<dbReference type="GO" id="GO:0008270">
    <property type="term" value="F:zinc ion binding"/>
    <property type="evidence" value="ECO:0007669"/>
    <property type="project" value="UniProtKB-KW"/>
</dbReference>
<dbReference type="FunFam" id="3.30.160.60:FF:000065">
    <property type="entry name" value="B-cell CLL/lymphoma 6, member B"/>
    <property type="match status" value="1"/>
</dbReference>
<sequence>MAKTPSGQATARPFRCSGCSKSFTRQENLKRHIHTHHKGSQARSFQCSFCDARFARSDLRKRHTLNFHSSSSHPEQQNPSSAPNSGSIVNATAALPQASPPAAVSPTLEPPIGLATPALKVGSYVPGSDTLSDTASDIASINAFYTAFLPSFPIIHRGMFEALSASGSMQNAIICIGALYCQRGTGSQPRIPLFESTCVAMQKYVEQNRSRYQQLWVLQTFLLLEFFGLFAGDHASFQRARRIHRDLVDAIRMLQMSHEGTNRSSIDDMIDEAEDESETSFLANLQSLETRWQEFAERESRKRCVYTLYVLDSQIAIMCNHRPMLSPLEIKYDLPCVEEAWLARSAHLWAMCQRRHYAENNGQVIIFESPPSQGFFYDASQTLLNSVDEMNLPPKLRLLKASPFSAIVLVMQLQIMTRELVHASCLVDRSKATKRNCSLLSDTQCRQKLRAMKSIAEMVPSQAFQPSDITSKNTLDLPPEEVPLWHFFRVLWHYTAITSWYPDALLLGGIVESSLPRAVATAHRLAMSNNLPDNDEIELENYAFHILDYLNVALQGLSKPSLQLPPFLEHPFITFLGFKLGLLGRCLLSGGINDMAKKPSPFGLGLRLCHKAIIDNIMSCVDGWPSQSSPARRWSIVAEQHDATPGIEKCETAFVAWLIEALKLRSCWPVGRVAAATLEAGQG</sequence>
<organism evidence="10 11">
    <name type="scientific">Exophiala dermatitidis</name>
    <name type="common">Black yeast-like fungus</name>
    <name type="synonym">Wangiella dermatitidis</name>
    <dbReference type="NCBI Taxonomy" id="5970"/>
    <lineage>
        <taxon>Eukaryota</taxon>
        <taxon>Fungi</taxon>
        <taxon>Dikarya</taxon>
        <taxon>Ascomycota</taxon>
        <taxon>Pezizomycotina</taxon>
        <taxon>Eurotiomycetes</taxon>
        <taxon>Chaetothyriomycetidae</taxon>
        <taxon>Chaetothyriales</taxon>
        <taxon>Herpotrichiellaceae</taxon>
        <taxon>Exophiala</taxon>
    </lineage>
</organism>
<evidence type="ECO:0000256" key="6">
    <source>
        <dbReference type="ARBA" id="ARBA00023242"/>
    </source>
</evidence>
<dbReference type="GO" id="GO:0006351">
    <property type="term" value="P:DNA-templated transcription"/>
    <property type="evidence" value="ECO:0007669"/>
    <property type="project" value="InterPro"/>
</dbReference>
<dbReference type="EMBL" id="JAJGCB010000010">
    <property type="protein sequence ID" value="KAJ8990540.1"/>
    <property type="molecule type" value="Genomic_DNA"/>
</dbReference>
<dbReference type="GO" id="GO:0000978">
    <property type="term" value="F:RNA polymerase II cis-regulatory region sequence-specific DNA binding"/>
    <property type="evidence" value="ECO:0007669"/>
    <property type="project" value="InterPro"/>
</dbReference>
<dbReference type="SMART" id="SM00355">
    <property type="entry name" value="ZnF_C2H2"/>
    <property type="match status" value="2"/>
</dbReference>
<proteinExistence type="predicted"/>
<keyword evidence="2" id="KW-0479">Metal-binding</keyword>
<dbReference type="Pfam" id="PF00096">
    <property type="entry name" value="zf-C2H2"/>
    <property type="match status" value="1"/>
</dbReference>
<evidence type="ECO:0000256" key="3">
    <source>
        <dbReference type="ARBA" id="ARBA00022737"/>
    </source>
</evidence>
<evidence type="ECO:0000256" key="5">
    <source>
        <dbReference type="ARBA" id="ARBA00022833"/>
    </source>
</evidence>
<keyword evidence="4 7" id="KW-0863">Zinc-finger</keyword>
<evidence type="ECO:0000256" key="7">
    <source>
        <dbReference type="PROSITE-ProRule" id="PRU00042"/>
    </source>
</evidence>
<dbReference type="Pfam" id="PF04082">
    <property type="entry name" value="Fungal_trans"/>
    <property type="match status" value="1"/>
</dbReference>
<accession>A0AAN6ITT0</accession>
<feature type="region of interest" description="Disordered" evidence="8">
    <location>
        <begin position="68"/>
        <end position="88"/>
    </location>
</feature>
<evidence type="ECO:0000256" key="2">
    <source>
        <dbReference type="ARBA" id="ARBA00022723"/>
    </source>
</evidence>
<dbReference type="Proteomes" id="UP001161757">
    <property type="component" value="Unassembled WGS sequence"/>
</dbReference>
<feature type="domain" description="C2H2-type" evidence="9">
    <location>
        <begin position="45"/>
        <end position="73"/>
    </location>
</feature>
<dbReference type="GO" id="GO:0000785">
    <property type="term" value="C:chromatin"/>
    <property type="evidence" value="ECO:0007669"/>
    <property type="project" value="TreeGrafter"/>
</dbReference>
<dbReference type="GO" id="GO:0005634">
    <property type="term" value="C:nucleus"/>
    <property type="evidence" value="ECO:0007669"/>
    <property type="project" value="UniProtKB-SubCell"/>
</dbReference>
<dbReference type="PROSITE" id="PS50157">
    <property type="entry name" value="ZINC_FINGER_C2H2_2"/>
    <property type="match status" value="2"/>
</dbReference>
<dbReference type="Gene3D" id="3.30.160.60">
    <property type="entry name" value="Classic Zinc Finger"/>
    <property type="match status" value="1"/>
</dbReference>
<dbReference type="PROSITE" id="PS00028">
    <property type="entry name" value="ZINC_FINGER_C2H2_1"/>
    <property type="match status" value="2"/>
</dbReference>
<feature type="domain" description="C2H2-type" evidence="9">
    <location>
        <begin position="14"/>
        <end position="42"/>
    </location>
</feature>
<dbReference type="InterPro" id="IPR013087">
    <property type="entry name" value="Znf_C2H2_type"/>
</dbReference>
<dbReference type="InterPro" id="IPR007219">
    <property type="entry name" value="XnlR_reg_dom"/>
</dbReference>
<dbReference type="CDD" id="cd12148">
    <property type="entry name" value="fungal_TF_MHR"/>
    <property type="match status" value="1"/>
</dbReference>
<dbReference type="PANTHER" id="PTHR40626:SF11">
    <property type="entry name" value="ZINC FINGER PROTEIN YPR022C"/>
    <property type="match status" value="1"/>
</dbReference>
<name>A0AAN6ITT0_EXODE</name>
<keyword evidence="6" id="KW-0539">Nucleus</keyword>
<comment type="subcellular location">
    <subcellularLocation>
        <location evidence="1">Nucleus</location>
    </subcellularLocation>
</comment>
<evidence type="ECO:0000256" key="4">
    <source>
        <dbReference type="ARBA" id="ARBA00022771"/>
    </source>
</evidence>
<keyword evidence="5" id="KW-0862">Zinc</keyword>
<reference evidence="10" key="1">
    <citation type="submission" date="2023-01" db="EMBL/GenBank/DDBJ databases">
        <title>Exophiala dermititidis isolated from Cystic Fibrosis Patient.</title>
        <authorList>
            <person name="Kurbessoian T."/>
            <person name="Crocker A."/>
            <person name="Murante D."/>
            <person name="Hogan D.A."/>
            <person name="Stajich J.E."/>
        </authorList>
    </citation>
    <scope>NUCLEOTIDE SEQUENCE</scope>
    <source>
        <strain evidence="10">Ex8</strain>
    </source>
</reference>
<gene>
    <name evidence="10" type="ORF">HRR80_005319</name>
</gene>
<dbReference type="InterPro" id="IPR051059">
    <property type="entry name" value="VerF-like"/>
</dbReference>
<evidence type="ECO:0000313" key="10">
    <source>
        <dbReference type="EMBL" id="KAJ8990540.1"/>
    </source>
</evidence>
<keyword evidence="3" id="KW-0677">Repeat</keyword>
<dbReference type="GO" id="GO:0000981">
    <property type="term" value="F:DNA-binding transcription factor activity, RNA polymerase II-specific"/>
    <property type="evidence" value="ECO:0007669"/>
    <property type="project" value="InterPro"/>
</dbReference>
<dbReference type="AlphaFoldDB" id="A0AAN6ITT0"/>
<dbReference type="SUPFAM" id="SSF57667">
    <property type="entry name" value="beta-beta-alpha zinc fingers"/>
    <property type="match status" value="1"/>
</dbReference>
<dbReference type="InterPro" id="IPR036236">
    <property type="entry name" value="Znf_C2H2_sf"/>
</dbReference>
<evidence type="ECO:0000313" key="11">
    <source>
        <dbReference type="Proteomes" id="UP001161757"/>
    </source>
</evidence>
<evidence type="ECO:0000259" key="9">
    <source>
        <dbReference type="PROSITE" id="PS50157"/>
    </source>
</evidence>
<dbReference type="PANTHER" id="PTHR40626">
    <property type="entry name" value="MIP31509P"/>
    <property type="match status" value="1"/>
</dbReference>
<protein>
    <recommendedName>
        <fullName evidence="9">C2H2-type domain-containing protein</fullName>
    </recommendedName>
</protein>
<evidence type="ECO:0000256" key="1">
    <source>
        <dbReference type="ARBA" id="ARBA00004123"/>
    </source>
</evidence>